<keyword evidence="1 3" id="KW-0597">Phosphoprotein</keyword>
<organism evidence="6 7">
    <name type="scientific">Trinickia caryophylli</name>
    <name type="common">Paraburkholderia caryophylli</name>
    <dbReference type="NCBI Taxonomy" id="28094"/>
    <lineage>
        <taxon>Bacteria</taxon>
        <taxon>Pseudomonadati</taxon>
        <taxon>Pseudomonadota</taxon>
        <taxon>Betaproteobacteria</taxon>
        <taxon>Burkholderiales</taxon>
        <taxon>Burkholderiaceae</taxon>
        <taxon>Trinickia</taxon>
    </lineage>
</organism>
<protein>
    <submittedName>
        <fullName evidence="6">Two component transcriptional regulator, LuxR family</fullName>
    </submittedName>
</protein>
<sequence>MNEPALQAPIGATIDERANGRANGRAIRVVIADDHPVILLGARHALAQFRDIEVVAEARQSTDLVKVLASVPCDVVVTDLAMPGGRHGDGLPLIGYVRRHFPALGVVVLTMIENAALIRRLAELGAAGVVSKSDDLAHIGQAVRCVMRGRSYAGPSVRAILDAVHTCTLGRRDERRDDVSLSPREVEVVRLFVSGLTVTEIAERLNRSVKTVSSQKTAALRKLGLERDSELFQYAQSAGLANLSSAQPGG</sequence>
<dbReference type="SMART" id="SM00421">
    <property type="entry name" value="HTH_LUXR"/>
    <property type="match status" value="1"/>
</dbReference>
<keyword evidence="2" id="KW-0238">DNA-binding</keyword>
<dbReference type="InterPro" id="IPR001789">
    <property type="entry name" value="Sig_transdc_resp-reg_receiver"/>
</dbReference>
<dbReference type="GO" id="GO:0000160">
    <property type="term" value="P:phosphorelay signal transduction system"/>
    <property type="evidence" value="ECO:0007669"/>
    <property type="project" value="InterPro"/>
</dbReference>
<dbReference type="Gene3D" id="3.40.50.2300">
    <property type="match status" value="1"/>
</dbReference>
<evidence type="ECO:0000256" key="2">
    <source>
        <dbReference type="ARBA" id="ARBA00023125"/>
    </source>
</evidence>
<dbReference type="PANTHER" id="PTHR43214">
    <property type="entry name" value="TWO-COMPONENT RESPONSE REGULATOR"/>
    <property type="match status" value="1"/>
</dbReference>
<dbReference type="Gene3D" id="1.10.10.10">
    <property type="entry name" value="Winged helix-like DNA-binding domain superfamily/Winged helix DNA-binding domain"/>
    <property type="match status" value="1"/>
</dbReference>
<proteinExistence type="predicted"/>
<dbReference type="GO" id="GO:0003677">
    <property type="term" value="F:DNA binding"/>
    <property type="evidence" value="ECO:0007669"/>
    <property type="project" value="UniProtKB-KW"/>
</dbReference>
<dbReference type="Pfam" id="PF00072">
    <property type="entry name" value="Response_reg"/>
    <property type="match status" value="1"/>
</dbReference>
<feature type="domain" description="Response regulatory" evidence="5">
    <location>
        <begin position="28"/>
        <end position="147"/>
    </location>
</feature>
<dbReference type="OrthoDB" id="8585266at2"/>
<evidence type="ECO:0000256" key="1">
    <source>
        <dbReference type="ARBA" id="ARBA00022553"/>
    </source>
</evidence>
<feature type="domain" description="HTH luxR-type" evidence="4">
    <location>
        <begin position="174"/>
        <end position="239"/>
    </location>
</feature>
<evidence type="ECO:0000259" key="5">
    <source>
        <dbReference type="PROSITE" id="PS50110"/>
    </source>
</evidence>
<dbReference type="PROSITE" id="PS50043">
    <property type="entry name" value="HTH_LUXR_2"/>
    <property type="match status" value="1"/>
</dbReference>
<dbReference type="RefSeq" id="WP_085228698.1">
    <property type="nucleotide sequence ID" value="NZ_BSQD01000009.1"/>
</dbReference>
<dbReference type="STRING" id="28094.SAMN06295900_109157"/>
<dbReference type="PRINTS" id="PR00038">
    <property type="entry name" value="HTHLUXR"/>
</dbReference>
<dbReference type="InterPro" id="IPR039420">
    <property type="entry name" value="WalR-like"/>
</dbReference>
<dbReference type="InterPro" id="IPR011006">
    <property type="entry name" value="CheY-like_superfamily"/>
</dbReference>
<evidence type="ECO:0000313" key="6">
    <source>
        <dbReference type="EMBL" id="SMF53874.1"/>
    </source>
</evidence>
<evidence type="ECO:0000256" key="3">
    <source>
        <dbReference type="PROSITE-ProRule" id="PRU00169"/>
    </source>
</evidence>
<dbReference type="Pfam" id="PF00196">
    <property type="entry name" value="GerE"/>
    <property type="match status" value="1"/>
</dbReference>
<dbReference type="InterPro" id="IPR016032">
    <property type="entry name" value="Sig_transdc_resp-reg_C-effctor"/>
</dbReference>
<dbReference type="AlphaFoldDB" id="A0A1X7FLW2"/>
<dbReference type="CDD" id="cd06170">
    <property type="entry name" value="LuxR_C_like"/>
    <property type="match status" value="1"/>
</dbReference>
<dbReference type="PANTHER" id="PTHR43214:SF17">
    <property type="entry name" value="TRANSCRIPTIONAL REGULATORY PROTEIN RCSB"/>
    <property type="match status" value="1"/>
</dbReference>
<dbReference type="InterPro" id="IPR058245">
    <property type="entry name" value="NreC/VraR/RcsB-like_REC"/>
</dbReference>
<dbReference type="GeneID" id="95549792"/>
<dbReference type="EMBL" id="FXAH01000009">
    <property type="protein sequence ID" value="SMF53874.1"/>
    <property type="molecule type" value="Genomic_DNA"/>
</dbReference>
<feature type="modified residue" description="4-aspartylphosphate" evidence="3">
    <location>
        <position position="79"/>
    </location>
</feature>
<dbReference type="SUPFAM" id="SSF52172">
    <property type="entry name" value="CheY-like"/>
    <property type="match status" value="1"/>
</dbReference>
<keyword evidence="7" id="KW-1185">Reference proteome</keyword>
<evidence type="ECO:0000259" key="4">
    <source>
        <dbReference type="PROSITE" id="PS50043"/>
    </source>
</evidence>
<reference evidence="7" key="1">
    <citation type="submission" date="2017-04" db="EMBL/GenBank/DDBJ databases">
        <authorList>
            <person name="Varghese N."/>
            <person name="Submissions S."/>
        </authorList>
    </citation>
    <scope>NUCLEOTIDE SEQUENCE [LARGE SCALE GENOMIC DNA]</scope>
    <source>
        <strain evidence="7">Ballard 720</strain>
    </source>
</reference>
<dbReference type="SUPFAM" id="SSF46894">
    <property type="entry name" value="C-terminal effector domain of the bipartite response regulators"/>
    <property type="match status" value="1"/>
</dbReference>
<name>A0A1X7FLW2_TRICW</name>
<dbReference type="InterPro" id="IPR000792">
    <property type="entry name" value="Tscrpt_reg_LuxR_C"/>
</dbReference>
<dbReference type="InterPro" id="IPR036388">
    <property type="entry name" value="WH-like_DNA-bd_sf"/>
</dbReference>
<dbReference type="PROSITE" id="PS00622">
    <property type="entry name" value="HTH_LUXR_1"/>
    <property type="match status" value="1"/>
</dbReference>
<dbReference type="Proteomes" id="UP000192911">
    <property type="component" value="Unassembled WGS sequence"/>
</dbReference>
<dbReference type="CDD" id="cd17535">
    <property type="entry name" value="REC_NarL-like"/>
    <property type="match status" value="1"/>
</dbReference>
<dbReference type="SMART" id="SM00448">
    <property type="entry name" value="REC"/>
    <property type="match status" value="1"/>
</dbReference>
<gene>
    <name evidence="6" type="ORF">SAMN06295900_109157</name>
</gene>
<dbReference type="PROSITE" id="PS50110">
    <property type="entry name" value="RESPONSE_REGULATORY"/>
    <property type="match status" value="1"/>
</dbReference>
<accession>A0A1X7FLW2</accession>
<dbReference type="GO" id="GO:0006355">
    <property type="term" value="P:regulation of DNA-templated transcription"/>
    <property type="evidence" value="ECO:0007669"/>
    <property type="project" value="InterPro"/>
</dbReference>
<evidence type="ECO:0000313" key="7">
    <source>
        <dbReference type="Proteomes" id="UP000192911"/>
    </source>
</evidence>